<dbReference type="EMBL" id="JAOPKD010000001">
    <property type="protein sequence ID" value="MCU4725691.1"/>
    <property type="molecule type" value="Genomic_DNA"/>
</dbReference>
<dbReference type="GO" id="GO:0003677">
    <property type="term" value="F:DNA binding"/>
    <property type="evidence" value="ECO:0007669"/>
    <property type="project" value="InterPro"/>
</dbReference>
<name>A0AAE3I8L4_9EURY</name>
<dbReference type="GO" id="GO:0006310">
    <property type="term" value="P:DNA recombination"/>
    <property type="evidence" value="ECO:0007669"/>
    <property type="project" value="UniProtKB-KW"/>
</dbReference>
<dbReference type="SUPFAM" id="SSF56349">
    <property type="entry name" value="DNA breaking-rejoining enzymes"/>
    <property type="match status" value="1"/>
</dbReference>
<sequence>MTIEKLPDCVPVVHDSAHSELDMLQMREYRDHRLEVLSWLWQEGKDPDRAEGYSDIVVENTSYRLSKIYRWIWENEGYTTVLNHDHADAIVEKLRTRGTADENKSQYVKALQRYFGWRAHEKGAEEWEPEETFSPGQQTHHARDYFTLDERKLLRNATLNYASLPNYNDATPEERDRWKIYLAQRLEKPKNEVTPEDWEDAVSWKLPSIVAVSLDGGLRPVEVRRARVQWVDLQNAVLRIPKEEDSKATGGGENWTVSLREDTTQKLEWWLAERAARPKYDSHDELIALSLA</sequence>
<protein>
    <submittedName>
        <fullName evidence="3">Site-specific integrase</fullName>
    </submittedName>
</protein>
<proteinExistence type="predicted"/>
<comment type="caution">
    <text evidence="3">The sequence shown here is derived from an EMBL/GenBank/DDBJ whole genome shotgun (WGS) entry which is preliminary data.</text>
</comment>
<dbReference type="InterPro" id="IPR011010">
    <property type="entry name" value="DNA_brk_join_enz"/>
</dbReference>
<dbReference type="Proteomes" id="UP001209746">
    <property type="component" value="Unassembled WGS sequence"/>
</dbReference>
<organism evidence="3 5">
    <name type="scientific">Halapricum hydrolyticum</name>
    <dbReference type="NCBI Taxonomy" id="2979991"/>
    <lineage>
        <taxon>Archaea</taxon>
        <taxon>Methanobacteriati</taxon>
        <taxon>Methanobacteriota</taxon>
        <taxon>Stenosarchaea group</taxon>
        <taxon>Halobacteria</taxon>
        <taxon>Halobacteriales</taxon>
        <taxon>Haloarculaceae</taxon>
        <taxon>Halapricum</taxon>
    </lineage>
</organism>
<keyword evidence="4" id="KW-1185">Reference proteome</keyword>
<dbReference type="RefSeq" id="WP_315907471.1">
    <property type="nucleotide sequence ID" value="NZ_JAOPKC010000001.1"/>
</dbReference>
<evidence type="ECO:0000313" key="5">
    <source>
        <dbReference type="Proteomes" id="UP001209746"/>
    </source>
</evidence>
<dbReference type="AlphaFoldDB" id="A0AAE3I8L4"/>
<evidence type="ECO:0000313" key="4">
    <source>
        <dbReference type="Proteomes" id="UP001208186"/>
    </source>
</evidence>
<dbReference type="Proteomes" id="UP001208186">
    <property type="component" value="Unassembled WGS sequence"/>
</dbReference>
<dbReference type="GO" id="GO:0015074">
    <property type="term" value="P:DNA integration"/>
    <property type="evidence" value="ECO:0007669"/>
    <property type="project" value="InterPro"/>
</dbReference>
<dbReference type="EMBL" id="JAOPKC010000001">
    <property type="protein sequence ID" value="MCU4716704.1"/>
    <property type="molecule type" value="Genomic_DNA"/>
</dbReference>
<keyword evidence="1" id="KW-0233">DNA recombination</keyword>
<evidence type="ECO:0000313" key="3">
    <source>
        <dbReference type="EMBL" id="MCU4725691.1"/>
    </source>
</evidence>
<dbReference type="InterPro" id="IPR013762">
    <property type="entry name" value="Integrase-like_cat_sf"/>
</dbReference>
<evidence type="ECO:0000313" key="2">
    <source>
        <dbReference type="EMBL" id="MCU4716704.1"/>
    </source>
</evidence>
<accession>A0AAE3I8L4</accession>
<reference evidence="3" key="1">
    <citation type="submission" date="2023-02" db="EMBL/GenBank/DDBJ databases">
        <title>Enrichment on poylsaccharides allowed isolation of novel metabolic and taxonomic groups of Haloarchaea.</title>
        <authorList>
            <person name="Sorokin D.Y."/>
            <person name="Elcheninov A.G."/>
            <person name="Khizhniak T.V."/>
            <person name="Kolganova T.V."/>
            <person name="Kublanov I.V."/>
        </authorList>
    </citation>
    <scope>NUCLEOTIDE SEQUENCE</scope>
    <source>
        <strain evidence="2 4">HArc-curdl5-1</strain>
        <strain evidence="3">HArc-curdl7</strain>
    </source>
</reference>
<dbReference type="Gene3D" id="1.10.443.10">
    <property type="entry name" value="Intergrase catalytic core"/>
    <property type="match status" value="1"/>
</dbReference>
<gene>
    <name evidence="3" type="ORF">OB914_01710</name>
    <name evidence="2" type="ORF">OB916_01310</name>
</gene>
<evidence type="ECO:0000256" key="1">
    <source>
        <dbReference type="ARBA" id="ARBA00023172"/>
    </source>
</evidence>